<dbReference type="EMBL" id="CP011104">
    <property type="protein sequence ID" value="AKH64284.1"/>
    <property type="molecule type" value="Genomic_DNA"/>
</dbReference>
<dbReference type="STRING" id="230089.VY86_14115"/>
<evidence type="ECO:0000256" key="3">
    <source>
        <dbReference type="ARBA" id="ARBA00022598"/>
    </source>
</evidence>
<feature type="domain" description="AMP-dependent synthetase/ligase" evidence="7">
    <location>
        <begin position="59"/>
        <end position="445"/>
    </location>
</feature>
<dbReference type="GO" id="GO:0005524">
    <property type="term" value="F:ATP binding"/>
    <property type="evidence" value="ECO:0007669"/>
    <property type="project" value="UniProtKB-KW"/>
</dbReference>
<feature type="domain" description="Acetyl-coenzyme A synthetase N-terminal" evidence="9">
    <location>
        <begin position="4"/>
        <end position="57"/>
    </location>
</feature>
<dbReference type="SUPFAM" id="SSF56801">
    <property type="entry name" value="Acetyl-CoA synthetase-like"/>
    <property type="match status" value="1"/>
</dbReference>
<keyword evidence="5" id="KW-0067">ATP-binding</keyword>
<gene>
    <name evidence="10" type="primary">prpE</name>
    <name evidence="10" type="ORF">VY86_14115</name>
</gene>
<accession>A0A0F7LM46</accession>
<keyword evidence="3 10" id="KW-0436">Ligase</keyword>
<evidence type="ECO:0000259" key="7">
    <source>
        <dbReference type="Pfam" id="PF00501"/>
    </source>
</evidence>
<dbReference type="InterPro" id="IPR042099">
    <property type="entry name" value="ANL_N_sf"/>
</dbReference>
<reference evidence="10 11" key="1">
    <citation type="journal article" date="2015" name="J. Biotechnol.">
        <title>Complete genome sequence of Photorhabdus temperata subsp. thracensis 39-8(T), an entomopathogenic bacterium for the improved commercial bioinsecticide.</title>
        <authorList>
            <person name="Kwak Y."/>
            <person name="Shin J.H."/>
        </authorList>
    </citation>
    <scope>NUCLEOTIDE SEQUENCE [LARGE SCALE GENOMIC DNA]</scope>
    <source>
        <strain evidence="10 11">DSM 15199</strain>
    </source>
</reference>
<dbReference type="NCBIfam" id="TIGR02316">
    <property type="entry name" value="propion_prpE"/>
    <property type="match status" value="1"/>
</dbReference>
<evidence type="ECO:0000256" key="1">
    <source>
        <dbReference type="ARBA" id="ARBA00006432"/>
    </source>
</evidence>
<dbReference type="InterPro" id="IPR000873">
    <property type="entry name" value="AMP-dep_synth/lig_dom"/>
</dbReference>
<evidence type="ECO:0000256" key="5">
    <source>
        <dbReference type="ARBA" id="ARBA00022840"/>
    </source>
</evidence>
<keyword evidence="4" id="KW-0547">Nucleotide-binding</keyword>
<dbReference type="InterPro" id="IPR025110">
    <property type="entry name" value="AMP-bd_C"/>
</dbReference>
<evidence type="ECO:0000256" key="6">
    <source>
        <dbReference type="ARBA" id="ARBA00078862"/>
    </source>
</evidence>
<evidence type="ECO:0000259" key="9">
    <source>
        <dbReference type="Pfam" id="PF16177"/>
    </source>
</evidence>
<dbReference type="NCBIfam" id="NF001208">
    <property type="entry name" value="PRK00174.1"/>
    <property type="match status" value="1"/>
</dbReference>
<evidence type="ECO:0000259" key="8">
    <source>
        <dbReference type="Pfam" id="PF13193"/>
    </source>
</evidence>
<evidence type="ECO:0000313" key="11">
    <source>
        <dbReference type="Proteomes" id="UP000034866"/>
    </source>
</evidence>
<dbReference type="PATRIC" id="fig|230089.6.peg.3175"/>
<dbReference type="PANTHER" id="PTHR43347:SF3">
    <property type="entry name" value="ACYL-COA SYNTHETASE SHORT-CHAIN FAMILY MEMBER 3, MITOCHONDRIAL"/>
    <property type="match status" value="1"/>
</dbReference>
<dbReference type="KEGG" id="ptt:VY86_14115"/>
<evidence type="ECO:0000256" key="2">
    <source>
        <dbReference type="ARBA" id="ARBA00013625"/>
    </source>
</evidence>
<evidence type="ECO:0000313" key="10">
    <source>
        <dbReference type="EMBL" id="AKH64284.1"/>
    </source>
</evidence>
<dbReference type="Proteomes" id="UP000034866">
    <property type="component" value="Chromosome"/>
</dbReference>
<dbReference type="Gene3D" id="3.40.50.12780">
    <property type="entry name" value="N-terminal domain of ligase-like"/>
    <property type="match status" value="1"/>
</dbReference>
<dbReference type="GO" id="GO:0019629">
    <property type="term" value="P:propionate catabolic process, 2-methylcitrate cycle"/>
    <property type="evidence" value="ECO:0007669"/>
    <property type="project" value="InterPro"/>
</dbReference>
<protein>
    <recommendedName>
        <fullName evidence="2">Propionate--CoA ligase</fullName>
    </recommendedName>
    <alternativeName>
        <fullName evidence="6">Propionyl-CoA synthetase</fullName>
    </alternativeName>
</protein>
<proteinExistence type="inferred from homology"/>
<dbReference type="FunFam" id="3.40.50.12780:FF:000001">
    <property type="entry name" value="Acetyl-coenzyme A synthetase"/>
    <property type="match status" value="1"/>
</dbReference>
<dbReference type="InterPro" id="IPR020845">
    <property type="entry name" value="AMP-binding_CS"/>
</dbReference>
<reference evidence="11" key="2">
    <citation type="submission" date="2015-03" db="EMBL/GenBank/DDBJ databases">
        <title>Genome sequence of Azospirillum thiophilum strain DSM 21654T.</title>
        <authorList>
            <person name="Kwak Y."/>
            <person name="Shin J.-H."/>
        </authorList>
    </citation>
    <scope>NUCLEOTIDE SEQUENCE [LARGE SCALE GENOMIC DNA]</scope>
    <source>
        <strain evidence="11">DSM 15199</strain>
    </source>
</reference>
<dbReference type="PROSITE" id="PS00455">
    <property type="entry name" value="AMP_BINDING"/>
    <property type="match status" value="1"/>
</dbReference>
<dbReference type="Pfam" id="PF16177">
    <property type="entry name" value="ACAS_N"/>
    <property type="match status" value="1"/>
</dbReference>
<evidence type="ECO:0000256" key="4">
    <source>
        <dbReference type="ARBA" id="ARBA00022741"/>
    </source>
</evidence>
<dbReference type="InterPro" id="IPR032387">
    <property type="entry name" value="ACAS_N"/>
</dbReference>
<dbReference type="PANTHER" id="PTHR43347">
    <property type="entry name" value="ACYL-COA SYNTHETASE"/>
    <property type="match status" value="1"/>
</dbReference>
<dbReference type="RefSeq" id="WP_046975408.1">
    <property type="nucleotide sequence ID" value="NZ_CAWQPG010000080.1"/>
</dbReference>
<dbReference type="Pfam" id="PF13193">
    <property type="entry name" value="AMP-binding_C"/>
    <property type="match status" value="1"/>
</dbReference>
<dbReference type="GO" id="GO:0050218">
    <property type="term" value="F:propionate-CoA ligase activity"/>
    <property type="evidence" value="ECO:0007669"/>
    <property type="project" value="InterPro"/>
</dbReference>
<sequence>MLFKTFYQQSIDDPNSFWAEQAKRIFWQQPFERVLDHSNPPFARWFCGGKTNLCYNALDRWLESQPDTKALIAISTETNSEKVFTFRELHQEVNRTAAMMLSLGVKKGDRVLVYMPMIAEALFVLLACARIGAVHSVVFGGFAAQSLATRLDNAEPVLIVSADAGSRGGKVIPYKLLLDEAIELANHKPCHVLIVNRRMADMVWLPERDVDFATLRQEYLYADVPVTWLESNETSCVLYTSGTTGTPKGVQRDVGGYAVALATSMDIIFGGKAGEVFFCTSDIGWVVGHSYIAYAPLIAGMATIMYEGLPIRPDAGIWWQIVEKYQVTRMFSAPTAIRVLKKYPVESITQYDISSLKSLYLAGEPLDEHTARWITETINTPVIDNYWQTETGWPIMAIARALDDRPGRFGSPGFPVYGFHVKLINELTGEECGDNEKGLLVVEGPLPPGCIQTIYGDDTRFINTYWRHFDQPVYSTFDWGIRDSDGYYFILGRSDDVINVAGHRLGTREIEECIAAHEDVAEVAVIGIKDAIKGQAAVAFVVLKDGREIQNAEHYSSLEKTLMDLVNKQIGNVGRPARVYFVSQLPKTRSGKMLRRTMQAICEGREPGDISLIENPASLEVIREAVFR</sequence>
<dbReference type="AlphaFoldDB" id="A0A0F7LM46"/>
<feature type="domain" description="AMP-binding enzyme C-terminal" evidence="8">
    <location>
        <begin position="509"/>
        <end position="592"/>
    </location>
</feature>
<dbReference type="Pfam" id="PF00501">
    <property type="entry name" value="AMP-binding"/>
    <property type="match status" value="1"/>
</dbReference>
<dbReference type="Gene3D" id="3.30.300.30">
    <property type="match status" value="1"/>
</dbReference>
<comment type="similarity">
    <text evidence="1">Belongs to the ATP-dependent AMP-binding enzyme family.</text>
</comment>
<dbReference type="NCBIfam" id="NF007815">
    <property type="entry name" value="PRK10524.1"/>
    <property type="match status" value="1"/>
</dbReference>
<dbReference type="OrthoDB" id="9803968at2"/>
<name>A0A0F7LM46_9GAMM</name>
<organism evidence="10 11">
    <name type="scientific">Photorhabdus thracensis</name>
    <dbReference type="NCBI Taxonomy" id="230089"/>
    <lineage>
        <taxon>Bacteria</taxon>
        <taxon>Pseudomonadati</taxon>
        <taxon>Pseudomonadota</taxon>
        <taxon>Gammaproteobacteria</taxon>
        <taxon>Enterobacterales</taxon>
        <taxon>Morganellaceae</taxon>
        <taxon>Photorhabdus</taxon>
    </lineage>
</organism>
<dbReference type="InterPro" id="IPR045851">
    <property type="entry name" value="AMP-bd_C_sf"/>
</dbReference>
<dbReference type="InterPro" id="IPR012694">
    <property type="entry name" value="Propion_PrpE"/>
</dbReference>
<keyword evidence="11" id="KW-1185">Reference proteome</keyword>